<evidence type="ECO:0000313" key="2">
    <source>
        <dbReference type="Ensembl" id="ENSAZOP00000011268.1"/>
    </source>
</evidence>
<dbReference type="PANTHER" id="PTHR12093">
    <property type="entry name" value="NCK-ASSOCIATED PROTEIN 1"/>
    <property type="match status" value="1"/>
</dbReference>
<feature type="compositionally biased region" description="Basic and acidic residues" evidence="1">
    <location>
        <begin position="486"/>
        <end position="505"/>
    </location>
</feature>
<accession>A0A8B9UP42</accession>
<protein>
    <submittedName>
        <fullName evidence="2">NCK associated protein 1 like</fullName>
    </submittedName>
</protein>
<name>A0A8B9UP42_9AVES</name>
<dbReference type="GO" id="GO:0030866">
    <property type="term" value="P:cortical actin cytoskeleton organization"/>
    <property type="evidence" value="ECO:0007669"/>
    <property type="project" value="TreeGrafter"/>
</dbReference>
<dbReference type="GO" id="GO:0031209">
    <property type="term" value="C:SCAR complex"/>
    <property type="evidence" value="ECO:0007669"/>
    <property type="project" value="TreeGrafter"/>
</dbReference>
<feature type="compositionally biased region" description="Basic residues" evidence="1">
    <location>
        <begin position="475"/>
        <end position="485"/>
    </location>
</feature>
<sequence length="872" mass="96174">VSLVLLLARTEDRRVLVGMYHCAHEMSHGASDPSFARLGQMLLEYEHPLKKLTEEFGPHTKAVTSALLSLHFLFARRNQGAEQWRSDQLLSLLSTSGAMLTPASSDTMACEYLSLEVMERWILMGFLVCPGALGMSPQCLELWRLALQGSLYLTLLRDEVLQVHKVTEELLGGLKGGYGARDVILGGCRGSVRVWGGERPPVGSVWGLWQRPVPSKPCSSQALFVFMALSFCRDEVSWLVRHAEHVTKTKNPEDFADSHLAEMLFLMEQLRSLVRGQVGVLQRYHVQYLARFDALVLSEIIQNLSVCPEEESIILSSFVSSLSALSVKGVDDKEQFDFTPLRLDWFRLQVLSLKQKPGQQTQNTPCPSLPPLCSHPCSFYPRVVEKLFAATMEEPSMLRFSIAFPLLCSHFSRCVHPMCPEEHPQLQAVALGLCNKFLEEMARQASSCIMDACAEHHNLSEQLLPKHCASTVSKARNKKTLKHPAKKGEPERDKPGAESQRKDRTLTTNMDKLHLTLAELSLSLNHVPNFTVFEHTVTPAEYLSSQLETRFTKAIVAMAGYSQATQEVARPSEVLVGLGAYVTFLQSLGHLLGLDTGRIIRGVLLQQTQPRDAAGEQTLTTIYTNWYLEALLRQASMGAIVLAPALQAFTTVPREGEPSFSAAEFSDVSEMRALAELIGPYGMKFLSDNLMWHVSSQVAELKVGTRGWGQVWAPSSPPPAADNVLKRMTIIGEILSFRAMAQQGLREVFSHHCPFLMGPIECLTDVVTPDTDIQVTLSIFELASAAGIPCEIDPALVNVLASSKTDGSSPEEDYKVACLLLVFVAVSLPLLASDPASIYNTETDGEAAPCRSMASSIPWGKRWGGGCSVLHE</sequence>
<feature type="region of interest" description="Disordered" evidence="1">
    <location>
        <begin position="475"/>
        <end position="507"/>
    </location>
</feature>
<reference evidence="2" key="1">
    <citation type="submission" date="2025-08" db="UniProtKB">
        <authorList>
            <consortium name="Ensembl"/>
        </authorList>
    </citation>
    <scope>IDENTIFICATION</scope>
</reference>
<keyword evidence="3" id="KW-1185">Reference proteome</keyword>
<evidence type="ECO:0000313" key="3">
    <source>
        <dbReference type="Proteomes" id="UP000694549"/>
    </source>
</evidence>
<dbReference type="GO" id="GO:0030031">
    <property type="term" value="P:cell projection assembly"/>
    <property type="evidence" value="ECO:0007669"/>
    <property type="project" value="TreeGrafter"/>
</dbReference>
<evidence type="ECO:0000256" key="1">
    <source>
        <dbReference type="SAM" id="MobiDB-lite"/>
    </source>
</evidence>
<dbReference type="Ensembl" id="ENSAZOT00000012036.1">
    <property type="protein sequence ID" value="ENSAZOP00000011268.1"/>
    <property type="gene ID" value="ENSAZOG00000006987.1"/>
</dbReference>
<dbReference type="Pfam" id="PF09735">
    <property type="entry name" value="Nckap1"/>
    <property type="match status" value="4"/>
</dbReference>
<dbReference type="Proteomes" id="UP000694549">
    <property type="component" value="Unplaced"/>
</dbReference>
<organism evidence="2 3">
    <name type="scientific">Anas zonorhyncha</name>
    <name type="common">Eastern spot-billed duck</name>
    <dbReference type="NCBI Taxonomy" id="75864"/>
    <lineage>
        <taxon>Eukaryota</taxon>
        <taxon>Metazoa</taxon>
        <taxon>Chordata</taxon>
        <taxon>Craniata</taxon>
        <taxon>Vertebrata</taxon>
        <taxon>Euteleostomi</taxon>
        <taxon>Archelosauria</taxon>
        <taxon>Archosauria</taxon>
        <taxon>Dinosauria</taxon>
        <taxon>Saurischia</taxon>
        <taxon>Theropoda</taxon>
        <taxon>Coelurosauria</taxon>
        <taxon>Aves</taxon>
        <taxon>Neognathae</taxon>
        <taxon>Galloanserae</taxon>
        <taxon>Anseriformes</taxon>
        <taxon>Anatidae</taxon>
        <taxon>Anatinae</taxon>
        <taxon>Anas</taxon>
    </lineage>
</organism>
<reference evidence="2" key="2">
    <citation type="submission" date="2025-09" db="UniProtKB">
        <authorList>
            <consortium name="Ensembl"/>
        </authorList>
    </citation>
    <scope>IDENTIFICATION</scope>
</reference>
<dbReference type="AlphaFoldDB" id="A0A8B9UP42"/>
<proteinExistence type="predicted"/>
<dbReference type="InterPro" id="IPR019137">
    <property type="entry name" value="Nck-associated_protein-1"/>
</dbReference>
<dbReference type="GO" id="GO:0016477">
    <property type="term" value="P:cell migration"/>
    <property type="evidence" value="ECO:0007669"/>
    <property type="project" value="TreeGrafter"/>
</dbReference>
<dbReference type="GO" id="GO:0048812">
    <property type="term" value="P:neuron projection morphogenesis"/>
    <property type="evidence" value="ECO:0007669"/>
    <property type="project" value="TreeGrafter"/>
</dbReference>
<dbReference type="PANTHER" id="PTHR12093:SF9">
    <property type="entry name" value="NCK-ASSOCIATED PROTEIN 1-LIKE"/>
    <property type="match status" value="1"/>
</dbReference>